<dbReference type="GO" id="GO:0006457">
    <property type="term" value="P:protein folding"/>
    <property type="evidence" value="ECO:0007669"/>
    <property type="project" value="TreeGrafter"/>
</dbReference>
<gene>
    <name evidence="7" type="ORF">IV203_016330</name>
</gene>
<evidence type="ECO:0000256" key="5">
    <source>
        <dbReference type="SAM" id="MobiDB-lite"/>
    </source>
</evidence>
<dbReference type="Proteomes" id="UP000693970">
    <property type="component" value="Unassembled WGS sequence"/>
</dbReference>
<dbReference type="OrthoDB" id="72180at2759"/>
<reference evidence="7" key="2">
    <citation type="submission" date="2021-04" db="EMBL/GenBank/DDBJ databases">
        <authorList>
            <person name="Podell S."/>
        </authorList>
    </citation>
    <scope>NUCLEOTIDE SEQUENCE</scope>
    <source>
        <strain evidence="7">Hildebrandi</strain>
    </source>
</reference>
<feature type="compositionally biased region" description="Polar residues" evidence="5">
    <location>
        <begin position="1"/>
        <end position="20"/>
    </location>
</feature>
<evidence type="ECO:0000313" key="7">
    <source>
        <dbReference type="EMBL" id="KAG7347625.1"/>
    </source>
</evidence>
<evidence type="ECO:0000256" key="4">
    <source>
        <dbReference type="ARBA" id="ARBA00023235"/>
    </source>
</evidence>
<feature type="compositionally biased region" description="Polar residues" evidence="5">
    <location>
        <begin position="70"/>
        <end position="89"/>
    </location>
</feature>
<dbReference type="GO" id="GO:0005737">
    <property type="term" value="C:cytoplasm"/>
    <property type="evidence" value="ECO:0007669"/>
    <property type="project" value="TreeGrafter"/>
</dbReference>
<proteinExistence type="predicted"/>
<feature type="compositionally biased region" description="Polar residues" evidence="5">
    <location>
        <begin position="146"/>
        <end position="187"/>
    </location>
</feature>
<evidence type="ECO:0000256" key="3">
    <source>
        <dbReference type="ARBA" id="ARBA00023110"/>
    </source>
</evidence>
<dbReference type="AlphaFoldDB" id="A0A9K3KR59"/>
<dbReference type="PANTHER" id="PTHR11071:SF561">
    <property type="entry name" value="PEPTIDYL-PROLYL CIS-TRANS ISOMERASE D-RELATED"/>
    <property type="match status" value="1"/>
</dbReference>
<evidence type="ECO:0000256" key="2">
    <source>
        <dbReference type="ARBA" id="ARBA00013194"/>
    </source>
</evidence>
<dbReference type="GO" id="GO:0016018">
    <property type="term" value="F:cyclosporin A binding"/>
    <property type="evidence" value="ECO:0007669"/>
    <property type="project" value="TreeGrafter"/>
</dbReference>
<accession>A0A9K3KR59</accession>
<feature type="compositionally biased region" description="Pro residues" evidence="5">
    <location>
        <begin position="45"/>
        <end position="54"/>
    </location>
</feature>
<dbReference type="InterPro" id="IPR002130">
    <property type="entry name" value="Cyclophilin-type_PPIase_dom"/>
</dbReference>
<feature type="region of interest" description="Disordered" evidence="5">
    <location>
        <begin position="1"/>
        <end position="57"/>
    </location>
</feature>
<evidence type="ECO:0000313" key="8">
    <source>
        <dbReference type="Proteomes" id="UP000693970"/>
    </source>
</evidence>
<dbReference type="PROSITE" id="PS50072">
    <property type="entry name" value="CSA_PPIASE_2"/>
    <property type="match status" value="1"/>
</dbReference>
<feature type="region of interest" description="Disordered" evidence="5">
    <location>
        <begin position="146"/>
        <end position="218"/>
    </location>
</feature>
<feature type="compositionally biased region" description="Polar residues" evidence="5">
    <location>
        <begin position="195"/>
        <end position="211"/>
    </location>
</feature>
<evidence type="ECO:0000256" key="1">
    <source>
        <dbReference type="ARBA" id="ARBA00000971"/>
    </source>
</evidence>
<organism evidence="7 8">
    <name type="scientific">Nitzschia inconspicua</name>
    <dbReference type="NCBI Taxonomy" id="303405"/>
    <lineage>
        <taxon>Eukaryota</taxon>
        <taxon>Sar</taxon>
        <taxon>Stramenopiles</taxon>
        <taxon>Ochrophyta</taxon>
        <taxon>Bacillariophyta</taxon>
        <taxon>Bacillariophyceae</taxon>
        <taxon>Bacillariophycidae</taxon>
        <taxon>Bacillariales</taxon>
        <taxon>Bacillariaceae</taxon>
        <taxon>Nitzschia</taxon>
    </lineage>
</organism>
<dbReference type="FunFam" id="2.40.100.10:FF:000025">
    <property type="entry name" value="Peptidyl-prolyl cis-trans isomerase CYP19-2"/>
    <property type="match status" value="1"/>
</dbReference>
<protein>
    <recommendedName>
        <fullName evidence="2">peptidylprolyl isomerase</fullName>
        <ecNumber evidence="2">5.2.1.8</ecNumber>
    </recommendedName>
</protein>
<comment type="catalytic activity">
    <reaction evidence="1">
        <text>[protein]-peptidylproline (omega=180) = [protein]-peptidylproline (omega=0)</text>
        <dbReference type="Rhea" id="RHEA:16237"/>
        <dbReference type="Rhea" id="RHEA-COMP:10747"/>
        <dbReference type="Rhea" id="RHEA-COMP:10748"/>
        <dbReference type="ChEBI" id="CHEBI:83833"/>
        <dbReference type="ChEBI" id="CHEBI:83834"/>
        <dbReference type="EC" id="5.2.1.8"/>
    </reaction>
</comment>
<dbReference type="GO" id="GO:0003755">
    <property type="term" value="F:peptidyl-prolyl cis-trans isomerase activity"/>
    <property type="evidence" value="ECO:0007669"/>
    <property type="project" value="UniProtKB-KW"/>
</dbReference>
<dbReference type="Pfam" id="PF00160">
    <property type="entry name" value="Pro_isomerase"/>
    <property type="match status" value="1"/>
</dbReference>
<keyword evidence="4 7" id="KW-0413">Isomerase</keyword>
<dbReference type="PANTHER" id="PTHR11071">
    <property type="entry name" value="PEPTIDYL-PROLYL CIS-TRANS ISOMERASE"/>
    <property type="match status" value="1"/>
</dbReference>
<dbReference type="EMBL" id="JAGRRH010000020">
    <property type="protein sequence ID" value="KAG7347625.1"/>
    <property type="molecule type" value="Genomic_DNA"/>
</dbReference>
<sequence length="588" mass="61716">MVSTSTSESFSAPKNEATATTKEELASFRAKRDRWMSSPRKKLIPLPPPSPKIVPPASFGSPLMLKLTSPPSDVVSNSLASTSNVQPSTAEAADINSASGLFGNISLSAGSSVNSSFGTPPPSSTSLFGLPSATFSKISTPVATNASGYKSSNATGPSKQSTSASAVFPPSSTKEPTPFGQMNSPTPAESAVFPPSSTKAPTPFGQMNSPTPAAAAAFQSKDPTSFGATFKTTNEMDYKTRLIKFYQKYNPSKLNTVEATLIKYKGNEEELFQKLQAKYEGTSSKASSSAFPEPCGQGPLCFLKFLVDGQPVGRVIVKVYLDKTPLAAENFKCLCTGEKGMGRLGKPLCYKSSKVHRIVPGFCVQMGDFTKGNGTGGESIYPPNSEHGDAWGKFKDELFMQHSKAGLLSMANSGKNTNSSQVFFTLKPVPYLDGKHVVFGEVVEGMDVIEKIANLKTDAKQNPTQPVVISECGEVKDGEEIPSKQAMQSSPFGVIGASGSPAGTTTLNGYAESSIFGASNTSAASTRPSFSFGSAPSSVCGSQTSSGASPFSFSDNITKQTPFSFGSVSGTQAFGSQSDIKQFKFGQT</sequence>
<feature type="domain" description="PPIase cyclophilin-type" evidence="6">
    <location>
        <begin position="302"/>
        <end position="474"/>
    </location>
</feature>
<comment type="caution">
    <text evidence="7">The sequence shown here is derived from an EMBL/GenBank/DDBJ whole genome shotgun (WGS) entry which is preliminary data.</text>
</comment>
<feature type="region of interest" description="Disordered" evidence="5">
    <location>
        <begin position="70"/>
        <end position="91"/>
    </location>
</feature>
<evidence type="ECO:0000259" key="6">
    <source>
        <dbReference type="PROSITE" id="PS50072"/>
    </source>
</evidence>
<dbReference type="EC" id="5.2.1.8" evidence="2"/>
<keyword evidence="3" id="KW-0697">Rotamase</keyword>
<keyword evidence="8" id="KW-1185">Reference proteome</keyword>
<name>A0A9K3KR59_9STRA</name>
<reference evidence="7" key="1">
    <citation type="journal article" date="2021" name="Sci. Rep.">
        <title>Diploid genomic architecture of Nitzschia inconspicua, an elite biomass production diatom.</title>
        <authorList>
            <person name="Oliver A."/>
            <person name="Podell S."/>
            <person name="Pinowska A."/>
            <person name="Traller J.C."/>
            <person name="Smith S.R."/>
            <person name="McClure R."/>
            <person name="Beliaev A."/>
            <person name="Bohutskyi P."/>
            <person name="Hill E.A."/>
            <person name="Rabines A."/>
            <person name="Zheng H."/>
            <person name="Allen L.Z."/>
            <person name="Kuo A."/>
            <person name="Grigoriev I.V."/>
            <person name="Allen A.E."/>
            <person name="Hazlebeck D."/>
            <person name="Allen E.E."/>
        </authorList>
    </citation>
    <scope>NUCLEOTIDE SEQUENCE</scope>
    <source>
        <strain evidence="7">Hildebrandi</strain>
    </source>
</reference>